<keyword evidence="2" id="KW-1185">Reference proteome</keyword>
<gene>
    <name evidence="1" type="ORF">SAMN04487988_11553</name>
</gene>
<dbReference type="EMBL" id="FOPC01000015">
    <property type="protein sequence ID" value="SFH06879.1"/>
    <property type="molecule type" value="Genomic_DNA"/>
</dbReference>
<evidence type="ECO:0000313" key="1">
    <source>
        <dbReference type="EMBL" id="SFH06879.1"/>
    </source>
</evidence>
<organism evidence="1 2">
    <name type="scientific">Algoriphagus hitonicola</name>
    <dbReference type="NCBI Taxonomy" id="435880"/>
    <lineage>
        <taxon>Bacteria</taxon>
        <taxon>Pseudomonadati</taxon>
        <taxon>Bacteroidota</taxon>
        <taxon>Cytophagia</taxon>
        <taxon>Cytophagales</taxon>
        <taxon>Cyclobacteriaceae</taxon>
        <taxon>Algoriphagus</taxon>
    </lineage>
</organism>
<name>A0A1I2X1W7_9BACT</name>
<proteinExistence type="predicted"/>
<dbReference type="STRING" id="435880.SAMN04487988_11553"/>
<reference evidence="2" key="1">
    <citation type="submission" date="2016-10" db="EMBL/GenBank/DDBJ databases">
        <authorList>
            <person name="Varghese N."/>
            <person name="Submissions S."/>
        </authorList>
    </citation>
    <scope>NUCLEOTIDE SEQUENCE [LARGE SCALE GENOMIC DNA]</scope>
    <source>
        <strain evidence="2">DSM 19315</strain>
    </source>
</reference>
<accession>A0A1I2X1W7</accession>
<protein>
    <submittedName>
        <fullName evidence="1">Uncharacterized protein</fullName>
    </submittedName>
</protein>
<dbReference type="Proteomes" id="UP000199642">
    <property type="component" value="Unassembled WGS sequence"/>
</dbReference>
<dbReference type="AlphaFoldDB" id="A0A1I2X1W7"/>
<sequence length="66" mass="7221">MKNFKITTVFVLGLFALSFVPTKGYSAYYVAIEECYCGVPVTKCRLVGTDPCGVEEQIPCEEACGM</sequence>
<evidence type="ECO:0000313" key="2">
    <source>
        <dbReference type="Proteomes" id="UP000199642"/>
    </source>
</evidence>